<protein>
    <submittedName>
        <fullName evidence="1">Uncharacterized protein</fullName>
    </submittedName>
</protein>
<comment type="caution">
    <text evidence="1">The sequence shown here is derived from an EMBL/GenBank/DDBJ whole genome shotgun (WGS) entry which is preliminary data.</text>
</comment>
<gene>
    <name evidence="1" type="ORF">H4W29_005954</name>
</gene>
<proteinExistence type="predicted"/>
<evidence type="ECO:0000313" key="2">
    <source>
        <dbReference type="Proteomes" id="UP000620262"/>
    </source>
</evidence>
<organism evidence="1 2">
    <name type="scientific">Rhizobium viscosum</name>
    <name type="common">Arthrobacter viscosus</name>
    <dbReference type="NCBI Taxonomy" id="1673"/>
    <lineage>
        <taxon>Bacteria</taxon>
        <taxon>Pseudomonadati</taxon>
        <taxon>Pseudomonadota</taxon>
        <taxon>Alphaproteobacteria</taxon>
        <taxon>Hyphomicrobiales</taxon>
        <taxon>Rhizobiaceae</taxon>
        <taxon>Rhizobium/Agrobacterium group</taxon>
        <taxon>Rhizobium</taxon>
    </lineage>
</organism>
<sequence length="99" mass="11096">MDAVPKAAPVRVKEILAAMKALAIIIFPPIIAGPWTSYPTADAWNHWRENGLRGFRFKISRDLSLQLKRASFAIFAFTVTPRREDKANFAPEIALRSDG</sequence>
<dbReference type="RefSeq" id="WP_192732257.1">
    <property type="nucleotide sequence ID" value="NZ_BAAAVL010000011.1"/>
</dbReference>
<name>A0ABR9IZT2_RHIVS</name>
<evidence type="ECO:0000313" key="1">
    <source>
        <dbReference type="EMBL" id="MBE1508709.1"/>
    </source>
</evidence>
<reference evidence="1 2" key="1">
    <citation type="submission" date="2020-10" db="EMBL/GenBank/DDBJ databases">
        <title>Sequencing the genomes of 1000 actinobacteria strains.</title>
        <authorList>
            <person name="Klenk H.-P."/>
        </authorList>
    </citation>
    <scope>NUCLEOTIDE SEQUENCE [LARGE SCALE GENOMIC DNA]</scope>
    <source>
        <strain evidence="1 2">DSM 7307</strain>
    </source>
</reference>
<accession>A0ABR9IZT2</accession>
<keyword evidence="2" id="KW-1185">Reference proteome</keyword>
<dbReference type="EMBL" id="JADBEC010000002">
    <property type="protein sequence ID" value="MBE1508709.1"/>
    <property type="molecule type" value="Genomic_DNA"/>
</dbReference>
<dbReference type="Proteomes" id="UP000620262">
    <property type="component" value="Unassembled WGS sequence"/>
</dbReference>